<organism evidence="2 3">
    <name type="scientific">Leucocoprinus birnbaumii</name>
    <dbReference type="NCBI Taxonomy" id="56174"/>
    <lineage>
        <taxon>Eukaryota</taxon>
        <taxon>Fungi</taxon>
        <taxon>Dikarya</taxon>
        <taxon>Basidiomycota</taxon>
        <taxon>Agaricomycotina</taxon>
        <taxon>Agaricomycetes</taxon>
        <taxon>Agaricomycetidae</taxon>
        <taxon>Agaricales</taxon>
        <taxon>Agaricineae</taxon>
        <taxon>Agaricaceae</taxon>
        <taxon>Leucocoprinus</taxon>
    </lineage>
</organism>
<comment type="caution">
    <text evidence="2">The sequence shown here is derived from an EMBL/GenBank/DDBJ whole genome shotgun (WGS) entry which is preliminary data.</text>
</comment>
<feature type="compositionally biased region" description="Pro residues" evidence="1">
    <location>
        <begin position="1"/>
        <end position="12"/>
    </location>
</feature>
<feature type="compositionally biased region" description="Polar residues" evidence="1">
    <location>
        <begin position="14"/>
        <end position="39"/>
    </location>
</feature>
<feature type="region of interest" description="Disordered" evidence="1">
    <location>
        <begin position="1"/>
        <end position="85"/>
    </location>
</feature>
<dbReference type="AlphaFoldDB" id="A0AAD5VWC3"/>
<evidence type="ECO:0000256" key="1">
    <source>
        <dbReference type="SAM" id="MobiDB-lite"/>
    </source>
</evidence>
<name>A0AAD5VWC3_9AGAR</name>
<sequence>MLNSSTPPPCPWHTPSQAAKATRASRSQPSCDCGQNSSKAKGARRTRPRGNFSQGERCRHQKRTSSHERPLRTSDSSGKPLPPLLPAPWEAFEEIPLPLDPPLDFINDDDNNLNVSALNRSVASLNRDTPTTSQIRNILDQMTVLERVRYFRRLEDPLRALVEAYPDARCLHVLHSTFPGFSLRNGSGMVDPWDYQEAKPPQLVPCLEDAGLMDFMILSAVDESRSHPNLDILEGAYVPWRE</sequence>
<evidence type="ECO:0000313" key="2">
    <source>
        <dbReference type="EMBL" id="KAJ3571797.1"/>
    </source>
</evidence>
<accession>A0AAD5VWC3</accession>
<evidence type="ECO:0000313" key="3">
    <source>
        <dbReference type="Proteomes" id="UP001213000"/>
    </source>
</evidence>
<keyword evidence="3" id="KW-1185">Reference proteome</keyword>
<reference evidence="2" key="1">
    <citation type="submission" date="2022-07" db="EMBL/GenBank/DDBJ databases">
        <title>Genome Sequence of Leucocoprinus birnbaumii.</title>
        <authorList>
            <person name="Buettner E."/>
        </authorList>
    </citation>
    <scope>NUCLEOTIDE SEQUENCE</scope>
    <source>
        <strain evidence="2">VT141</strain>
    </source>
</reference>
<proteinExistence type="predicted"/>
<dbReference type="Proteomes" id="UP001213000">
    <property type="component" value="Unassembled WGS sequence"/>
</dbReference>
<protein>
    <submittedName>
        <fullName evidence="2">Uncharacterized protein</fullName>
    </submittedName>
</protein>
<gene>
    <name evidence="2" type="ORF">NP233_g3522</name>
</gene>
<dbReference type="EMBL" id="JANIEX010000170">
    <property type="protein sequence ID" value="KAJ3571797.1"/>
    <property type="molecule type" value="Genomic_DNA"/>
</dbReference>